<feature type="compositionally biased region" description="Basic and acidic residues" evidence="18">
    <location>
        <begin position="1891"/>
        <end position="1901"/>
    </location>
</feature>
<feature type="compositionally biased region" description="Acidic residues" evidence="18">
    <location>
        <begin position="1037"/>
        <end position="1066"/>
    </location>
</feature>
<comment type="caution">
    <text evidence="22">The sequence shown here is derived from an EMBL/GenBank/DDBJ whole genome shotgun (WGS) entry which is preliminary data.</text>
</comment>
<comment type="subcellular location">
    <subcellularLocation>
        <location evidence="2">Cytoplasm</location>
    </subcellularLocation>
</comment>
<evidence type="ECO:0000256" key="2">
    <source>
        <dbReference type="ARBA" id="ARBA00004496"/>
    </source>
</evidence>
<feature type="compositionally biased region" description="Basic and acidic residues" evidence="18">
    <location>
        <begin position="1568"/>
        <end position="1596"/>
    </location>
</feature>
<feature type="compositionally biased region" description="Basic residues" evidence="18">
    <location>
        <begin position="1137"/>
        <end position="1147"/>
    </location>
</feature>
<dbReference type="PANTHER" id="PTHR23167:SF54">
    <property type="entry name" value="[F-ACTIN]-MONOOXYGENASE MICAL"/>
    <property type="match status" value="1"/>
</dbReference>
<keyword evidence="9 16" id="KW-0862">Zinc</keyword>
<dbReference type="FunFam" id="3.50.50.60:FF:000004">
    <property type="entry name" value="protein-methionine sulfoxide oxidase MICAL2 isoform X1"/>
    <property type="match status" value="1"/>
</dbReference>
<dbReference type="EMBL" id="CAXITT010000250">
    <property type="protein sequence ID" value="CAL1537118.1"/>
    <property type="molecule type" value="Genomic_DNA"/>
</dbReference>
<dbReference type="Pfam" id="PF25413">
    <property type="entry name" value="Rossman_Mical"/>
    <property type="match status" value="1"/>
</dbReference>
<evidence type="ECO:0000313" key="23">
    <source>
        <dbReference type="Proteomes" id="UP001497497"/>
    </source>
</evidence>
<dbReference type="Proteomes" id="UP001497497">
    <property type="component" value="Unassembled WGS sequence"/>
</dbReference>
<evidence type="ECO:0000256" key="15">
    <source>
        <dbReference type="ARBA" id="ARBA00049522"/>
    </source>
</evidence>
<dbReference type="PROSITE" id="PS50023">
    <property type="entry name" value="LIM_DOMAIN_2"/>
    <property type="match status" value="1"/>
</dbReference>
<feature type="compositionally biased region" description="Acidic residues" evidence="18">
    <location>
        <begin position="941"/>
        <end position="950"/>
    </location>
</feature>
<dbReference type="GO" id="GO:0003779">
    <property type="term" value="F:actin binding"/>
    <property type="evidence" value="ECO:0007669"/>
    <property type="project" value="UniProtKB-KW"/>
</dbReference>
<dbReference type="Pfam" id="PF00890">
    <property type="entry name" value="FAD_binding_2"/>
    <property type="match status" value="1"/>
</dbReference>
<dbReference type="CDD" id="cd22198">
    <property type="entry name" value="CH_MICAL_EHBP-like"/>
    <property type="match status" value="1"/>
</dbReference>
<evidence type="ECO:0000256" key="16">
    <source>
        <dbReference type="PROSITE-ProRule" id="PRU00125"/>
    </source>
</evidence>
<feature type="compositionally biased region" description="Polar residues" evidence="18">
    <location>
        <begin position="1166"/>
        <end position="1175"/>
    </location>
</feature>
<dbReference type="PROSITE" id="PS50021">
    <property type="entry name" value="CH"/>
    <property type="match status" value="1"/>
</dbReference>
<evidence type="ECO:0000259" key="21">
    <source>
        <dbReference type="PROSITE" id="PS51848"/>
    </source>
</evidence>
<keyword evidence="8" id="KW-0274">FAD</keyword>
<dbReference type="InterPro" id="IPR036872">
    <property type="entry name" value="CH_dom_sf"/>
</dbReference>
<dbReference type="GO" id="GO:0005737">
    <property type="term" value="C:cytoplasm"/>
    <property type="evidence" value="ECO:0007669"/>
    <property type="project" value="UniProtKB-SubCell"/>
</dbReference>
<feature type="region of interest" description="Disordered" evidence="18">
    <location>
        <begin position="654"/>
        <end position="682"/>
    </location>
</feature>
<evidence type="ECO:0000256" key="12">
    <source>
        <dbReference type="ARBA" id="ARBA00023033"/>
    </source>
</evidence>
<feature type="compositionally biased region" description="Basic and acidic residues" evidence="18">
    <location>
        <begin position="1793"/>
        <end position="1808"/>
    </location>
</feature>
<feature type="domain" description="BMERB" evidence="21">
    <location>
        <begin position="2240"/>
        <end position="2393"/>
    </location>
</feature>
<evidence type="ECO:0000259" key="19">
    <source>
        <dbReference type="PROSITE" id="PS50021"/>
    </source>
</evidence>
<evidence type="ECO:0000256" key="17">
    <source>
        <dbReference type="SAM" id="Coils"/>
    </source>
</evidence>
<feature type="compositionally biased region" description="Low complexity" evidence="18">
    <location>
        <begin position="1077"/>
        <end position="1099"/>
    </location>
</feature>
<dbReference type="GO" id="GO:0046872">
    <property type="term" value="F:metal ion binding"/>
    <property type="evidence" value="ECO:0007669"/>
    <property type="project" value="UniProtKB-KW"/>
</dbReference>
<dbReference type="SMART" id="SM00033">
    <property type="entry name" value="CH"/>
    <property type="match status" value="1"/>
</dbReference>
<keyword evidence="17" id="KW-0175">Coiled coil</keyword>
<sequence length="2441" mass="273472">MNGNTEEDIGASCEHVFDQFVTAVTCKTILSSFHQLLDLTGLRHANHSNFYEQLKVKLKGSWKAQSLWAKIDKRASHRDYKKQKACSDMRVLVIGSGPCGLRTAIECALLGAKTVLVEKRDRFSRNNVLHLWPYLITDLRNLGAKKFFGKFCAGAIDHISIRQLQCILLKVALLLGVEVHVNVTFEGLIEPPEDQTTRKGWHCKVTPEDHVLSEYEINVLFGADGKRNTLPGFKRKEFRGKLAIAVTANFINRNTQAEARVEEISGVAFIFNQKFFLDLKERTRIDLENIVYYKDDTHYFVMTAKKASLLEKGVLKEDYSDTIALLDRSNVNQEALMAYAKEAADFSTNYQLPNLDYAVNHYGQADVAMFDFTSMFAAENASRFLYKNGHHLLLGLVGDSLLEPFWPTGSGCARGFLGAFDAAWMMRSWAMGRTPLQVLAERESIFTVLSQTTPNYLHKNHNAYSLDPNTRYPNLNLKAIKPSQVKHLYEGGVIEEKETEEEDLTTAVPSKKPRNGDKIIVVVITIGSMMFTAEPTIDSYTLLRWCQRVLNTGKYRDVHIVDFTSSWRSGLALCALIHSFRPEIISNTLLMECEVAANNQMAFNVAEKELGIPPVLTGEDMAKYEVPDKLTMVAYLSQFYELFKNEPLPSSIPLPVKSKRKSLSRDAKIPKSPRSPNRRTSFFQKLSARIAKSKKRKEQEENEGVPLGSKKLKERQEKLDVELTRYNKLPMEEIANRLQLDRKIEDPRIKINKVEERSGAVSVTAMADLLVAKFKNIEGKPPPETVRRMKGQPTLLAASAASEFCSFCHKRVYIMERMSAEGEFFHRGCLKCDHCGVGLRLTNYSCDRDTKPVKFYCYRHALPELRTRPQRKRGLDDESMETIPDMVITPPEEEDTGQASKEKSPRKNAPSQLTPLLISKDRTEQAKNTPERVEFEISFDGCEEESEEEQFEHNLRASMSSDTLLDDEEYSDSDSDMSDCDIESDSDNEVWENALEPHLTLEEANELRGTWRRQHSQENLLEAVEKGHEYIRLGDVNGEEEGSSTEVEDGSEYETDYSSEEEEDSTEEKTESSAKDIPSLKSPLSPVSKISASKASFFSEPPKVVSLDPWSMFGMGKKGAEDEDKKEAAGEVDNKTHRNKSSPKKRVSTSSESKSERKKSTESKRCASSKSTDVSESLELDYQSEDKKERISAAGSLDDLKDLNAEGEGEVNQKDNAVIANCRPLSVDSAQSLQQGSKDRLHSILKRASVDNMDVSESAAAREMEKGSEGDDEHFEDDDDELLEKTAVSLAMEQLLRDMDKSSSKDTGYNNTSDSGENEVFVEGRLSPSAKKAKKFRIKRHAKRSKEKHMSRSSDSEAGRTDPTTTDNSLPRSPVSRSPSTEVEERDERVTEKGSLGSLTDPGTRLPSDNSNISELLLSEEAQPTLTTEVDDESLRKVFENIAAMPDLSDNSDIDDLVIRNVDDRFVTDRRKRTKRKSKPSDKKRPALNIDKETDTFSNTSFSISTPSESESTVSSIEVDEFAGQILETVPGEDDIKPDQEMLRDYTTTMSLALGESYSDSTADEEPQVDRSHEEPQVDRPHEEPQVDRPHEEPQVDRALPAVIVNKENDQASPEADQETKLECTGNKSDATLNTNNSTVNVPPANGDHLNTPHVAIIPGGRPLPIPRSLAPTPVPQPRKSLHSPTGPSGESTSVSTPTTPVNRESSGSEIFLSPLESLTQSPFVDQSCPPPKKPVVVKDEVTHKSSLSTNSSTKSHESRLSKNLSVESPLVTSKKPDAIIASNTQPLRPHRKLPELSKLKTSTKEVDQPAMCSSPKLIPKVLPSAADSKCPSHTQSKSSTPSKPTQAGRVPVISSSNEFAKPISPPIFRPPGKTKVPLDKSRLHLGSSSDHAESDHEAERKKKISADGIVIGGSVGDDIPFADESEAEEKFYTPCASEKTDRPKFPPVSGQPKKIIFNPHTPRSNPPVLSAEQIKEIRRSELEKAKQSKERPRIKSDELSAEVNSGEKKVSKNQKEIATFETLSISDVPSDSDNKLSSLQTATSSATEGDHVLQPDGQRKKKKKMKTPKNKKSKKDCKDKSTEPDKKEKRKSLLSLILPDKTPHRGSKDNLLSSDNTPKGSDDNSKGKSKTPKFKKNVDKKSRASQEDLDKTPTVDSKKELAICSVFHSEASNRQQSKGQLTVPSMKKTIPVAPKASYDELSDSDESHISLVTMQKRRGEDLDERLARRMKKIQLKQQKQAEQKRLRMAQEIQRQLEEVEVRQRELEERGITVEKALRGDGPDGEDVDEGQLMSEWFNLVHEKNALLRYESELNVRAKELELEDRQARLELDFRERSKKPAKVGHPDLMRKNSTKTEHDIIAEGSLLDELLNVVEQRNTLVAMLEEDRLSIMLTLYLFIIVVHLKAQIQCFSILYREQKEDSDLKQMMAKKGFVLSPMSY</sequence>
<feature type="compositionally biased region" description="Low complexity" evidence="18">
    <location>
        <begin position="1371"/>
        <end position="1381"/>
    </location>
</feature>
<keyword evidence="10" id="KW-0521">NADP</keyword>
<dbReference type="PROSITE" id="PS00478">
    <property type="entry name" value="LIM_DOMAIN_1"/>
    <property type="match status" value="1"/>
</dbReference>
<feature type="compositionally biased region" description="Low complexity" evidence="18">
    <location>
        <begin position="1745"/>
        <end position="1754"/>
    </location>
</feature>
<feature type="compositionally biased region" description="Basic and acidic residues" evidence="18">
    <location>
        <begin position="1479"/>
        <end position="1495"/>
    </location>
</feature>
<accession>A0AAV2HXR8</accession>
<evidence type="ECO:0000256" key="9">
    <source>
        <dbReference type="ARBA" id="ARBA00022833"/>
    </source>
</evidence>
<feature type="compositionally biased region" description="Basic and acidic residues" evidence="18">
    <location>
        <begin position="1118"/>
        <end position="1136"/>
    </location>
</feature>
<dbReference type="Gene3D" id="2.10.110.10">
    <property type="entry name" value="Cysteine Rich Protein"/>
    <property type="match status" value="1"/>
</dbReference>
<dbReference type="SUPFAM" id="SSF57716">
    <property type="entry name" value="Glucocorticoid receptor-like (DNA-binding domain)"/>
    <property type="match status" value="1"/>
</dbReference>
<feature type="region of interest" description="Disordered" evidence="18">
    <location>
        <begin position="1469"/>
        <end position="1921"/>
    </location>
</feature>
<feature type="coiled-coil region" evidence="17">
    <location>
        <begin position="2233"/>
        <end position="2270"/>
    </location>
</feature>
<feature type="non-terminal residue" evidence="22">
    <location>
        <position position="2441"/>
    </location>
</feature>
<feature type="compositionally biased region" description="Basic and acidic residues" evidence="18">
    <location>
        <begin position="1153"/>
        <end position="1165"/>
    </location>
</feature>
<feature type="compositionally biased region" description="Polar residues" evidence="18">
    <location>
        <begin position="1626"/>
        <end position="1641"/>
    </location>
</feature>
<feature type="compositionally biased region" description="Basic and acidic residues" evidence="18">
    <location>
        <begin position="1348"/>
        <end position="1360"/>
    </location>
</feature>
<feature type="region of interest" description="Disordered" evidence="18">
    <location>
        <begin position="1031"/>
        <end position="1215"/>
    </location>
</feature>
<name>A0AAV2HXR8_LYMST</name>
<feature type="compositionally biased region" description="Basic and acidic residues" evidence="18">
    <location>
        <begin position="1974"/>
        <end position="1999"/>
    </location>
</feature>
<keyword evidence="6" id="KW-0285">Flavoprotein</keyword>
<evidence type="ECO:0000256" key="1">
    <source>
        <dbReference type="ARBA" id="ARBA00001974"/>
    </source>
</evidence>
<feature type="compositionally biased region" description="Basic and acidic residues" evidence="18">
    <location>
        <begin position="1295"/>
        <end position="1304"/>
    </location>
</feature>
<feature type="compositionally biased region" description="Basic and acidic residues" evidence="18">
    <location>
        <begin position="2077"/>
        <end position="2088"/>
    </location>
</feature>
<dbReference type="SMART" id="SM01203">
    <property type="entry name" value="DUF3585"/>
    <property type="match status" value="1"/>
</dbReference>
<evidence type="ECO:0000256" key="4">
    <source>
        <dbReference type="ARBA" id="ARBA00012709"/>
    </source>
</evidence>
<feature type="compositionally biased region" description="Low complexity" evidence="18">
    <location>
        <begin position="1684"/>
        <end position="1702"/>
    </location>
</feature>
<feature type="region of interest" description="Disordered" evidence="18">
    <location>
        <begin position="869"/>
        <end position="986"/>
    </location>
</feature>
<dbReference type="InterPro" id="IPR036188">
    <property type="entry name" value="FAD/NAD-bd_sf"/>
</dbReference>
<evidence type="ECO:0000256" key="18">
    <source>
        <dbReference type="SAM" id="MobiDB-lite"/>
    </source>
</evidence>
<dbReference type="SUPFAM" id="SSF47576">
    <property type="entry name" value="Calponin-homology domain, CH-domain"/>
    <property type="match status" value="1"/>
</dbReference>
<dbReference type="PANTHER" id="PTHR23167">
    <property type="entry name" value="CALPONIN HOMOLOGY DOMAIN-CONTAINING PROTEIN DDB_G0272472-RELATED"/>
    <property type="match status" value="1"/>
</dbReference>
<evidence type="ECO:0000256" key="5">
    <source>
        <dbReference type="ARBA" id="ARBA00022490"/>
    </source>
</evidence>
<evidence type="ECO:0000256" key="11">
    <source>
        <dbReference type="ARBA" id="ARBA00023002"/>
    </source>
</evidence>
<feature type="compositionally biased region" description="Basic residues" evidence="18">
    <location>
        <begin position="1331"/>
        <end position="1347"/>
    </location>
</feature>
<evidence type="ECO:0000256" key="8">
    <source>
        <dbReference type="ARBA" id="ARBA00022827"/>
    </source>
</evidence>
<feature type="compositionally biased region" description="Acidic residues" evidence="18">
    <location>
        <begin position="1270"/>
        <end position="1282"/>
    </location>
</feature>
<dbReference type="SMART" id="SM00132">
    <property type="entry name" value="LIM"/>
    <property type="match status" value="1"/>
</dbReference>
<comment type="catalytic activity">
    <reaction evidence="15">
        <text>L-methionyl-[F-actin] + NADPH + O2 + H(+) = L-methionyl-(R)-S-oxide-[F-actin] + NADP(+) + H2O</text>
        <dbReference type="Rhea" id="RHEA:51308"/>
        <dbReference type="Rhea" id="RHEA-COMP:12953"/>
        <dbReference type="Rhea" id="RHEA-COMP:12956"/>
        <dbReference type="ChEBI" id="CHEBI:15377"/>
        <dbReference type="ChEBI" id="CHEBI:15378"/>
        <dbReference type="ChEBI" id="CHEBI:15379"/>
        <dbReference type="ChEBI" id="CHEBI:16044"/>
        <dbReference type="ChEBI" id="CHEBI:45764"/>
        <dbReference type="ChEBI" id="CHEBI:57783"/>
        <dbReference type="ChEBI" id="CHEBI:58349"/>
        <dbReference type="EC" id="1.14.13.225"/>
    </reaction>
</comment>
<feature type="compositionally biased region" description="Low complexity" evidence="18">
    <location>
        <begin position="1496"/>
        <end position="1517"/>
    </location>
</feature>
<feature type="compositionally biased region" description="Polar residues" evidence="18">
    <location>
        <begin position="2022"/>
        <end position="2032"/>
    </location>
</feature>
<dbReference type="InterPro" id="IPR001781">
    <property type="entry name" value="Znf_LIM"/>
</dbReference>
<protein>
    <recommendedName>
        <fullName evidence="4">F-actin monooxygenase</fullName>
        <ecNumber evidence="4">1.14.13.225</ecNumber>
    </recommendedName>
</protein>
<evidence type="ECO:0000256" key="14">
    <source>
        <dbReference type="ARBA" id="ARBA00023203"/>
    </source>
</evidence>
<evidence type="ECO:0000259" key="20">
    <source>
        <dbReference type="PROSITE" id="PS50023"/>
    </source>
</evidence>
<feature type="compositionally biased region" description="Basic and acidic residues" evidence="18">
    <location>
        <begin position="919"/>
        <end position="935"/>
    </location>
</feature>
<dbReference type="Pfam" id="PF12130">
    <property type="entry name" value="bMERB_dom"/>
    <property type="match status" value="1"/>
</dbReference>
<feature type="compositionally biased region" description="Basic and acidic residues" evidence="18">
    <location>
        <begin position="2137"/>
        <end position="2160"/>
    </location>
</feature>
<dbReference type="InterPro" id="IPR003953">
    <property type="entry name" value="FAD-dep_OxRdtase_2_FAD-bd"/>
</dbReference>
<dbReference type="SUPFAM" id="SSF51905">
    <property type="entry name" value="FAD/NAD(P)-binding domain"/>
    <property type="match status" value="1"/>
</dbReference>
<feature type="domain" description="LIM zinc-binding" evidence="20">
    <location>
        <begin position="803"/>
        <end position="867"/>
    </location>
</feature>
<feature type="compositionally biased region" description="Basic residues" evidence="18">
    <location>
        <begin position="2060"/>
        <end position="2076"/>
    </location>
</feature>
<dbReference type="GO" id="GO:0120501">
    <property type="term" value="F:F-actin monooxygenase activity"/>
    <property type="evidence" value="ECO:0007669"/>
    <property type="project" value="UniProtKB-EC"/>
</dbReference>
<organism evidence="22 23">
    <name type="scientific">Lymnaea stagnalis</name>
    <name type="common">Great pond snail</name>
    <name type="synonym">Helix stagnalis</name>
    <dbReference type="NCBI Taxonomy" id="6523"/>
    <lineage>
        <taxon>Eukaryota</taxon>
        <taxon>Metazoa</taxon>
        <taxon>Spiralia</taxon>
        <taxon>Lophotrochozoa</taxon>
        <taxon>Mollusca</taxon>
        <taxon>Gastropoda</taxon>
        <taxon>Heterobranchia</taxon>
        <taxon>Euthyneura</taxon>
        <taxon>Panpulmonata</taxon>
        <taxon>Hygrophila</taxon>
        <taxon>Lymnaeoidea</taxon>
        <taxon>Lymnaeidae</taxon>
        <taxon>Lymnaea</taxon>
    </lineage>
</organism>
<keyword evidence="7 16" id="KW-0479">Metal-binding</keyword>
<evidence type="ECO:0000256" key="10">
    <source>
        <dbReference type="ARBA" id="ARBA00022857"/>
    </source>
</evidence>
<feature type="domain" description="Calponin-homology (CH)" evidence="19">
    <location>
        <begin position="536"/>
        <end position="641"/>
    </location>
</feature>
<gene>
    <name evidence="22" type="ORF">GSLYS_00011031001</name>
</gene>
<dbReference type="InterPro" id="IPR001715">
    <property type="entry name" value="CH_dom"/>
</dbReference>
<comment type="similarity">
    <text evidence="3">Belongs to the Mical family.</text>
</comment>
<dbReference type="PROSITE" id="PS51848">
    <property type="entry name" value="BMERB"/>
    <property type="match status" value="1"/>
</dbReference>
<feature type="region of interest" description="Disordered" evidence="18">
    <location>
        <begin position="1248"/>
        <end position="1431"/>
    </location>
</feature>
<proteinExistence type="inferred from homology"/>
<evidence type="ECO:0000256" key="13">
    <source>
        <dbReference type="ARBA" id="ARBA00023038"/>
    </source>
</evidence>
<evidence type="ECO:0000256" key="6">
    <source>
        <dbReference type="ARBA" id="ARBA00022630"/>
    </source>
</evidence>
<feature type="compositionally biased region" description="Acidic residues" evidence="18">
    <location>
        <begin position="964"/>
        <end position="986"/>
    </location>
</feature>
<feature type="compositionally biased region" description="Basic and acidic residues" evidence="18">
    <location>
        <begin position="1534"/>
        <end position="1544"/>
    </location>
</feature>
<feature type="region of interest" description="Disordered" evidence="18">
    <location>
        <begin position="1934"/>
        <end position="2160"/>
    </location>
</feature>
<dbReference type="InterPro" id="IPR050540">
    <property type="entry name" value="F-actin_Monoox_Mical"/>
</dbReference>
<dbReference type="InterPro" id="IPR057494">
    <property type="entry name" value="Rossman_Mical"/>
</dbReference>
<keyword evidence="23" id="KW-1185">Reference proteome</keyword>
<keyword evidence="5" id="KW-0963">Cytoplasm</keyword>
<feature type="compositionally biased region" description="Low complexity" evidence="18">
    <location>
        <begin position="2037"/>
        <end position="2048"/>
    </location>
</feature>
<feature type="compositionally biased region" description="Basic and acidic residues" evidence="18">
    <location>
        <begin position="2006"/>
        <end position="2016"/>
    </location>
</feature>
<keyword evidence="12" id="KW-0503">Monooxygenase</keyword>
<dbReference type="Gene3D" id="1.10.418.10">
    <property type="entry name" value="Calponin-like domain"/>
    <property type="match status" value="1"/>
</dbReference>
<keyword evidence="11" id="KW-0560">Oxidoreductase</keyword>
<evidence type="ECO:0000256" key="7">
    <source>
        <dbReference type="ARBA" id="ARBA00022723"/>
    </source>
</evidence>
<reference evidence="22 23" key="1">
    <citation type="submission" date="2024-04" db="EMBL/GenBank/DDBJ databases">
        <authorList>
            <consortium name="Genoscope - CEA"/>
            <person name="William W."/>
        </authorList>
    </citation>
    <scope>NUCLEOTIDE SEQUENCE [LARGE SCALE GENOMIC DNA]</scope>
</reference>
<comment type="cofactor">
    <cofactor evidence="1">
        <name>FAD</name>
        <dbReference type="ChEBI" id="CHEBI:57692"/>
    </cofactor>
</comment>
<dbReference type="EC" id="1.14.13.225" evidence="4"/>
<dbReference type="Pfam" id="PF00307">
    <property type="entry name" value="CH"/>
    <property type="match status" value="1"/>
</dbReference>
<evidence type="ECO:0000313" key="22">
    <source>
        <dbReference type="EMBL" id="CAL1537118.1"/>
    </source>
</evidence>
<keyword evidence="14" id="KW-0009">Actin-binding</keyword>
<evidence type="ECO:0000256" key="3">
    <source>
        <dbReference type="ARBA" id="ARBA00008223"/>
    </source>
</evidence>
<dbReference type="InterPro" id="IPR022735">
    <property type="entry name" value="bMERB_dom"/>
</dbReference>
<feature type="compositionally biased region" description="Low complexity" evidence="18">
    <location>
        <begin position="1832"/>
        <end position="1847"/>
    </location>
</feature>
<keyword evidence="13 16" id="KW-0440">LIM domain</keyword>
<feature type="compositionally biased region" description="Basic and acidic residues" evidence="18">
    <location>
        <begin position="1260"/>
        <end position="1269"/>
    </location>
</feature>
<dbReference type="Gene3D" id="3.50.50.60">
    <property type="entry name" value="FAD/NAD(P)-binding domain"/>
    <property type="match status" value="1"/>
</dbReference>
<feature type="compositionally biased region" description="Polar residues" evidence="18">
    <location>
        <begin position="1305"/>
        <end position="1315"/>
    </location>
</feature>